<sequence>MDPEPFTELSNWNSFVQRHQRTILQRSISSIDKCLYKHTKNNKRAYVIVFVDDLLIGGEDQNIEKLILELKKEYPVTDLGDAKYDLGINIDIPDNNKMTIDQTNKIQELITKFGLENSKPTYTPMEPGYIKTIDNDNLLKNDVKYRQAVGALLYISTVTRPDISAAVNILSRRNEKPRAKDWEAVKRTIRYLKTTINLKLTFNITYADTD</sequence>
<keyword evidence="3" id="KW-1185">Reference proteome</keyword>
<dbReference type="AlphaFoldDB" id="A0AAV2BA67"/>
<reference evidence="2 3" key="1">
    <citation type="submission" date="2024-04" db="EMBL/GenBank/DDBJ databases">
        <authorList>
            <person name="Rising A."/>
            <person name="Reimegard J."/>
            <person name="Sonavane S."/>
            <person name="Akerstrom W."/>
            <person name="Nylinder S."/>
            <person name="Hedman E."/>
            <person name="Kallberg Y."/>
        </authorList>
    </citation>
    <scope>NUCLEOTIDE SEQUENCE [LARGE SCALE GENOMIC DNA]</scope>
</reference>
<organism evidence="2 3">
    <name type="scientific">Larinioides sclopetarius</name>
    <dbReference type="NCBI Taxonomy" id="280406"/>
    <lineage>
        <taxon>Eukaryota</taxon>
        <taxon>Metazoa</taxon>
        <taxon>Ecdysozoa</taxon>
        <taxon>Arthropoda</taxon>
        <taxon>Chelicerata</taxon>
        <taxon>Arachnida</taxon>
        <taxon>Araneae</taxon>
        <taxon>Araneomorphae</taxon>
        <taxon>Entelegynae</taxon>
        <taxon>Araneoidea</taxon>
        <taxon>Araneidae</taxon>
        <taxon>Larinioides</taxon>
    </lineage>
</organism>
<evidence type="ECO:0000313" key="2">
    <source>
        <dbReference type="EMBL" id="CAL1293062.1"/>
    </source>
</evidence>
<dbReference type="InterPro" id="IPR013103">
    <property type="entry name" value="RVT_2"/>
</dbReference>
<dbReference type="PANTHER" id="PTHR11439:SF483">
    <property type="entry name" value="PEPTIDE SYNTHASE GLIP-LIKE, PUTATIVE (AFU_ORTHOLOGUE AFUA_3G12920)-RELATED"/>
    <property type="match status" value="1"/>
</dbReference>
<name>A0AAV2BA67_9ARAC</name>
<evidence type="ECO:0000313" key="3">
    <source>
        <dbReference type="Proteomes" id="UP001497382"/>
    </source>
</evidence>
<accession>A0AAV2BA67</accession>
<comment type="caution">
    <text evidence="2">The sequence shown here is derived from an EMBL/GenBank/DDBJ whole genome shotgun (WGS) entry which is preliminary data.</text>
</comment>
<proteinExistence type="predicted"/>
<dbReference type="GO" id="GO:0071897">
    <property type="term" value="P:DNA biosynthetic process"/>
    <property type="evidence" value="ECO:0007669"/>
    <property type="project" value="UniProtKB-ARBA"/>
</dbReference>
<gene>
    <name evidence="2" type="ORF">LARSCL_LOCUS17988</name>
</gene>
<dbReference type="Pfam" id="PF07727">
    <property type="entry name" value="RVT_2"/>
    <property type="match status" value="1"/>
</dbReference>
<dbReference type="InterPro" id="IPR043502">
    <property type="entry name" value="DNA/RNA_pol_sf"/>
</dbReference>
<dbReference type="SUPFAM" id="SSF56672">
    <property type="entry name" value="DNA/RNA polymerases"/>
    <property type="match status" value="1"/>
</dbReference>
<dbReference type="EMBL" id="CAXIEN010000319">
    <property type="protein sequence ID" value="CAL1293062.1"/>
    <property type="molecule type" value="Genomic_DNA"/>
</dbReference>
<evidence type="ECO:0000259" key="1">
    <source>
        <dbReference type="Pfam" id="PF07727"/>
    </source>
</evidence>
<protein>
    <recommendedName>
        <fullName evidence="1">Reverse transcriptase Ty1/copia-type domain-containing protein</fullName>
    </recommendedName>
</protein>
<dbReference type="PANTHER" id="PTHR11439">
    <property type="entry name" value="GAG-POL-RELATED RETROTRANSPOSON"/>
    <property type="match status" value="1"/>
</dbReference>
<feature type="domain" description="Reverse transcriptase Ty1/copia-type" evidence="1">
    <location>
        <begin position="29"/>
        <end position="126"/>
    </location>
</feature>
<dbReference type="Proteomes" id="UP001497382">
    <property type="component" value="Unassembled WGS sequence"/>
</dbReference>